<dbReference type="SUPFAM" id="SSF81901">
    <property type="entry name" value="HCP-like"/>
    <property type="match status" value="1"/>
</dbReference>
<dbReference type="EC" id="3.5.2.6" evidence="2"/>
<comment type="caution">
    <text evidence="5">The sequence shown here is derived from an EMBL/GenBank/DDBJ whole genome shotgun (WGS) entry which is preliminary data.</text>
</comment>
<evidence type="ECO:0000313" key="6">
    <source>
        <dbReference type="Proteomes" id="UP000228859"/>
    </source>
</evidence>
<dbReference type="GO" id="GO:0046677">
    <property type="term" value="P:response to antibiotic"/>
    <property type="evidence" value="ECO:0007669"/>
    <property type="project" value="UniProtKB-KW"/>
</dbReference>
<dbReference type="InterPro" id="IPR052748">
    <property type="entry name" value="ISR_Activator"/>
</dbReference>
<dbReference type="SMART" id="SM00671">
    <property type="entry name" value="SEL1"/>
    <property type="match status" value="1"/>
</dbReference>
<dbReference type="Gene3D" id="1.25.40.10">
    <property type="entry name" value="Tetratricopeptide repeat domain"/>
    <property type="match status" value="1"/>
</dbReference>
<keyword evidence="4" id="KW-0046">Antibiotic resistance</keyword>
<dbReference type="PANTHER" id="PTHR45011:SF1">
    <property type="entry name" value="DAP3-BINDING CELL DEATH ENHANCER 1"/>
    <property type="match status" value="1"/>
</dbReference>
<accession>A0A2D3WFA6</accession>
<evidence type="ECO:0000256" key="3">
    <source>
        <dbReference type="ARBA" id="ARBA00023157"/>
    </source>
</evidence>
<dbReference type="AlphaFoldDB" id="A0A2D3WFA6"/>
<organism evidence="5 6">
    <name type="scientific">Sulfuricurvum kujiense</name>
    <dbReference type="NCBI Taxonomy" id="148813"/>
    <lineage>
        <taxon>Bacteria</taxon>
        <taxon>Pseudomonadati</taxon>
        <taxon>Campylobacterota</taxon>
        <taxon>Epsilonproteobacteria</taxon>
        <taxon>Campylobacterales</taxon>
        <taxon>Sulfurimonadaceae</taxon>
        <taxon>Sulfuricurvum</taxon>
    </lineage>
</organism>
<reference evidence="5 6" key="1">
    <citation type="journal article" date="2017" name="Front. Microbiol.">
        <title>Comparative Genomic Analysis of the Class Epsilonproteobacteria and Proposed Reclassification to Epsilonbacteraeota (phyl. nov.).</title>
        <authorList>
            <person name="Waite D.W."/>
            <person name="Vanwonterghem I."/>
            <person name="Rinke C."/>
            <person name="Parks D.H."/>
            <person name="Zhang Y."/>
            <person name="Takai K."/>
            <person name="Sievert S.M."/>
            <person name="Simon J."/>
            <person name="Campbell B.J."/>
            <person name="Hanson T.E."/>
            <person name="Woyke T."/>
            <person name="Klotz M.G."/>
            <person name="Hugenholtz P."/>
        </authorList>
    </citation>
    <scope>NUCLEOTIDE SEQUENCE [LARGE SCALE GENOMIC DNA]</scope>
    <source>
        <strain evidence="5">UBA12443</strain>
    </source>
</reference>
<dbReference type="InterPro" id="IPR006597">
    <property type="entry name" value="Sel1-like"/>
</dbReference>
<keyword evidence="3" id="KW-1015">Disulfide bond</keyword>
<gene>
    <name evidence="5" type="ORF">CFH83_09455</name>
</gene>
<evidence type="ECO:0000256" key="2">
    <source>
        <dbReference type="ARBA" id="ARBA00012865"/>
    </source>
</evidence>
<dbReference type="InterPro" id="IPR011990">
    <property type="entry name" value="TPR-like_helical_dom_sf"/>
</dbReference>
<comment type="catalytic activity">
    <reaction evidence="1">
        <text>a beta-lactam + H2O = a substituted beta-amino acid</text>
        <dbReference type="Rhea" id="RHEA:20401"/>
        <dbReference type="ChEBI" id="CHEBI:15377"/>
        <dbReference type="ChEBI" id="CHEBI:35627"/>
        <dbReference type="ChEBI" id="CHEBI:140347"/>
        <dbReference type="EC" id="3.5.2.6"/>
    </reaction>
</comment>
<dbReference type="Proteomes" id="UP000228859">
    <property type="component" value="Unassembled WGS sequence"/>
</dbReference>
<dbReference type="PANTHER" id="PTHR45011">
    <property type="entry name" value="DAP3-BINDING CELL DEATH ENHANCER 1"/>
    <property type="match status" value="1"/>
</dbReference>
<evidence type="ECO:0000256" key="1">
    <source>
        <dbReference type="ARBA" id="ARBA00001526"/>
    </source>
</evidence>
<evidence type="ECO:0000256" key="4">
    <source>
        <dbReference type="ARBA" id="ARBA00023251"/>
    </source>
</evidence>
<protein>
    <recommendedName>
        <fullName evidence="2">beta-lactamase</fullName>
        <ecNumber evidence="2">3.5.2.6</ecNumber>
    </recommendedName>
</protein>
<dbReference type="Pfam" id="PF08238">
    <property type="entry name" value="Sel1"/>
    <property type="match status" value="1"/>
</dbReference>
<name>A0A2D3WFA6_9BACT</name>
<evidence type="ECO:0000313" key="5">
    <source>
        <dbReference type="EMBL" id="DAB37770.1"/>
    </source>
</evidence>
<dbReference type="EMBL" id="DLUI01000136">
    <property type="protein sequence ID" value="DAB37770.1"/>
    <property type="molecule type" value="Genomic_DNA"/>
</dbReference>
<proteinExistence type="predicted"/>
<dbReference type="GO" id="GO:0008800">
    <property type="term" value="F:beta-lactamase activity"/>
    <property type="evidence" value="ECO:0007669"/>
    <property type="project" value="UniProtKB-EC"/>
</dbReference>
<dbReference type="RefSeq" id="WP_294896554.1">
    <property type="nucleotide sequence ID" value="NZ_DLUI01000136.1"/>
</dbReference>
<sequence length="86" mass="9882">MDELYEGIAAYDAGDFTKAYELLYPLAAYKRDSEAQFHMGMIYFYGEGVEKDIDKAMEWWKKAMKSGHVDAAYRLSEIATSTKTTF</sequence>